<feature type="region of interest" description="Disordered" evidence="1">
    <location>
        <begin position="27"/>
        <end position="80"/>
    </location>
</feature>
<comment type="caution">
    <text evidence="3">The sequence shown here is derived from an EMBL/GenBank/DDBJ whole genome shotgun (WGS) entry which is preliminary data.</text>
</comment>
<dbReference type="Proteomes" id="UP000621560">
    <property type="component" value="Unassembled WGS sequence"/>
</dbReference>
<organism evidence="3 4">
    <name type="scientific">Paenibacillus sabuli</name>
    <dbReference type="NCBI Taxonomy" id="2772509"/>
    <lineage>
        <taxon>Bacteria</taxon>
        <taxon>Bacillati</taxon>
        <taxon>Bacillota</taxon>
        <taxon>Bacilli</taxon>
        <taxon>Bacillales</taxon>
        <taxon>Paenibacillaceae</taxon>
        <taxon>Paenibacillus</taxon>
    </lineage>
</organism>
<dbReference type="EMBL" id="JACXIZ010000047">
    <property type="protein sequence ID" value="MBD2847920.1"/>
    <property type="molecule type" value="Genomic_DNA"/>
</dbReference>
<dbReference type="PROSITE" id="PS51257">
    <property type="entry name" value="PROKAR_LIPOPROTEIN"/>
    <property type="match status" value="1"/>
</dbReference>
<feature type="signal peptide" evidence="2">
    <location>
        <begin position="1"/>
        <end position="27"/>
    </location>
</feature>
<feature type="compositionally biased region" description="Polar residues" evidence="1">
    <location>
        <begin position="62"/>
        <end position="72"/>
    </location>
</feature>
<reference evidence="3" key="1">
    <citation type="submission" date="2020-09" db="EMBL/GenBank/DDBJ databases">
        <title>A novel bacterium of genus Paenibacillus, isolated from South China Sea.</title>
        <authorList>
            <person name="Huang H."/>
            <person name="Mo K."/>
            <person name="Hu Y."/>
        </authorList>
    </citation>
    <scope>NUCLEOTIDE SEQUENCE</scope>
    <source>
        <strain evidence="3">IB182496</strain>
    </source>
</reference>
<keyword evidence="4" id="KW-1185">Reference proteome</keyword>
<name>A0A927GU92_9BACL</name>
<evidence type="ECO:0000256" key="1">
    <source>
        <dbReference type="SAM" id="MobiDB-lite"/>
    </source>
</evidence>
<accession>A0A927GU92</accession>
<proteinExistence type="predicted"/>
<evidence type="ECO:0000313" key="3">
    <source>
        <dbReference type="EMBL" id="MBD2847920.1"/>
    </source>
</evidence>
<gene>
    <name evidence="3" type="ORF">IDH44_22220</name>
</gene>
<evidence type="ECO:0000256" key="2">
    <source>
        <dbReference type="SAM" id="SignalP"/>
    </source>
</evidence>
<dbReference type="AlphaFoldDB" id="A0A927GU92"/>
<dbReference type="Gene3D" id="3.40.1000.10">
    <property type="entry name" value="Mog1/PsbP, alpha/beta/alpha sandwich"/>
    <property type="match status" value="2"/>
</dbReference>
<protein>
    <recommendedName>
        <fullName evidence="5">DUF1795 domain-containing protein</fullName>
    </recommendedName>
</protein>
<evidence type="ECO:0008006" key="5">
    <source>
        <dbReference type="Google" id="ProtNLM"/>
    </source>
</evidence>
<feature type="compositionally biased region" description="Low complexity" evidence="1">
    <location>
        <begin position="31"/>
        <end position="54"/>
    </location>
</feature>
<keyword evidence="2" id="KW-0732">Signal</keyword>
<dbReference type="RefSeq" id="WP_190921021.1">
    <property type="nucleotide sequence ID" value="NZ_JACXIZ010000047.1"/>
</dbReference>
<evidence type="ECO:0000313" key="4">
    <source>
        <dbReference type="Proteomes" id="UP000621560"/>
    </source>
</evidence>
<sequence>MNKNANKLVAALAALVVAAGCSVPSSGSPVAATEAQAAASEHQAAQNNASSSASLDEPKRMQQASKRLTSASGELELTVPDNWSNDPVLERTAMLNASHRGEEQYVVVNRYPKSDFSDGTSLEAYKQTFLAATSASIEAFEEEGTERLDINGRSGILVTFSGTSDNVNVRYIAGLAETEHAFYQVVAWSTASKFSEHEAQFKAVIGSLKVQRETLTQHSGEAKRPHKQDETEPGVVMRSADGTLELTLPGSWEEMPLNDEADLQGGVLATEDYFIAMHEPKAMFADDMNLAQYTSLVLENMATALENGAVGEPAAVEVNGMPALQTELSGEVESVKIRYLVTTVEAEQSYVQVLFWTQHHLMADKLGDYRAAVETLNVNESQWPEGAR</sequence>
<feature type="chain" id="PRO_5038932051" description="DUF1795 domain-containing protein" evidence="2">
    <location>
        <begin position="28"/>
        <end position="388"/>
    </location>
</feature>